<keyword evidence="1" id="KW-0472">Membrane</keyword>
<keyword evidence="1" id="KW-1133">Transmembrane helix</keyword>
<dbReference type="AlphaFoldDB" id="A0A101M5J1"/>
<protein>
    <submittedName>
        <fullName evidence="2">Uncharacterized protein</fullName>
    </submittedName>
</protein>
<keyword evidence="2" id="KW-0496">Mitochondrion</keyword>
<comment type="caution">
    <text evidence="2">The sequence shown here is derived from an EMBL/GenBank/DDBJ whole genome shotgun (WGS) entry which is preliminary data.</text>
</comment>
<evidence type="ECO:0000313" key="2">
    <source>
        <dbReference type="EMBL" id="KUM51385.1"/>
    </source>
</evidence>
<name>A0A101M5J1_PICGL</name>
<gene>
    <name evidence="2" type="ORF">ABT39_MTgene1232</name>
</gene>
<feature type="transmembrane region" description="Helical" evidence="1">
    <location>
        <begin position="20"/>
        <end position="38"/>
    </location>
</feature>
<keyword evidence="1" id="KW-0812">Transmembrane</keyword>
<proteinExistence type="predicted"/>
<organism evidence="2">
    <name type="scientific">Picea glauca</name>
    <name type="common">White spruce</name>
    <name type="synonym">Pinus glauca</name>
    <dbReference type="NCBI Taxonomy" id="3330"/>
    <lineage>
        <taxon>Eukaryota</taxon>
        <taxon>Viridiplantae</taxon>
        <taxon>Streptophyta</taxon>
        <taxon>Embryophyta</taxon>
        <taxon>Tracheophyta</taxon>
        <taxon>Spermatophyta</taxon>
        <taxon>Pinopsida</taxon>
        <taxon>Pinidae</taxon>
        <taxon>Conifers I</taxon>
        <taxon>Pinales</taxon>
        <taxon>Pinaceae</taxon>
        <taxon>Picea</taxon>
    </lineage>
</organism>
<evidence type="ECO:0000256" key="1">
    <source>
        <dbReference type="SAM" id="Phobius"/>
    </source>
</evidence>
<geneLocation type="mitochondrion" evidence="2"/>
<reference evidence="2" key="1">
    <citation type="journal article" date="2015" name="Genome Biol. Evol.">
        <title>Organellar Genomes of White Spruce (Picea glauca): Assembly and Annotation.</title>
        <authorList>
            <person name="Jackman S.D."/>
            <person name="Warren R.L."/>
            <person name="Gibb E.A."/>
            <person name="Vandervalk B.P."/>
            <person name="Mohamadi H."/>
            <person name="Chu J."/>
            <person name="Raymond A."/>
            <person name="Pleasance S."/>
            <person name="Coope R."/>
            <person name="Wildung M.R."/>
            <person name="Ritland C.E."/>
            <person name="Bousquet J."/>
            <person name="Jones S.J."/>
            <person name="Bohlmann J."/>
            <person name="Birol I."/>
        </authorList>
    </citation>
    <scope>NUCLEOTIDE SEQUENCE [LARGE SCALE GENOMIC DNA]</scope>
    <source>
        <tissue evidence="2">Flushing bud</tissue>
    </source>
</reference>
<accession>A0A101M5J1</accession>
<dbReference type="EMBL" id="LKAM01000001">
    <property type="protein sequence ID" value="KUM51385.1"/>
    <property type="molecule type" value="Genomic_DNA"/>
</dbReference>
<sequence>MSGFIPLNCHPFTISKWKRALVTWCITSMFGMLIQVRISRGVDSMTTSNSFLIAQVKALEVEKWILESKLVSLGPTSSCKSYINYKIKRKKGSGL</sequence>